<accession>X0ZUR8</accession>
<organism evidence="1">
    <name type="scientific">marine sediment metagenome</name>
    <dbReference type="NCBI Taxonomy" id="412755"/>
    <lineage>
        <taxon>unclassified sequences</taxon>
        <taxon>metagenomes</taxon>
        <taxon>ecological metagenomes</taxon>
    </lineage>
</organism>
<sequence>MAHTYQPVTVADRTYIPVSDITPITGIVEDKFTWVNIVPDYDTWLELHNSGRVRWIDWYFGTAFIDAWISLTTPSATYTSKTRSDRTYTPVTTPSQTYNEVIV</sequence>
<dbReference type="AlphaFoldDB" id="X0ZUR8"/>
<reference evidence="1" key="1">
    <citation type="journal article" date="2014" name="Front. Microbiol.">
        <title>High frequency of phylogenetically diverse reductive dehalogenase-homologous genes in deep subseafloor sedimentary metagenomes.</title>
        <authorList>
            <person name="Kawai M."/>
            <person name="Futagami T."/>
            <person name="Toyoda A."/>
            <person name="Takaki Y."/>
            <person name="Nishi S."/>
            <person name="Hori S."/>
            <person name="Arai W."/>
            <person name="Tsubouchi T."/>
            <person name="Morono Y."/>
            <person name="Uchiyama I."/>
            <person name="Ito T."/>
            <person name="Fujiyama A."/>
            <person name="Inagaki F."/>
            <person name="Takami H."/>
        </authorList>
    </citation>
    <scope>NUCLEOTIDE SEQUENCE</scope>
    <source>
        <strain evidence="1">Expedition CK06-06</strain>
    </source>
</reference>
<evidence type="ECO:0000313" key="1">
    <source>
        <dbReference type="EMBL" id="GAG64233.1"/>
    </source>
</evidence>
<name>X0ZUR8_9ZZZZ</name>
<proteinExistence type="predicted"/>
<protein>
    <submittedName>
        <fullName evidence="1">Uncharacterized protein</fullName>
    </submittedName>
</protein>
<gene>
    <name evidence="1" type="ORF">S01H4_20422</name>
</gene>
<comment type="caution">
    <text evidence="1">The sequence shown here is derived from an EMBL/GenBank/DDBJ whole genome shotgun (WGS) entry which is preliminary data.</text>
</comment>
<dbReference type="EMBL" id="BART01009180">
    <property type="protein sequence ID" value="GAG64233.1"/>
    <property type="molecule type" value="Genomic_DNA"/>
</dbReference>